<sequence length="143" mass="15664">MASIGGYASTFSELGGFQGVVVGVLWFGRQRGDVREVSESTVTLQGDPGLCKTQVTLKALMQAVKGREQGVLVEFINMEFSPETKFASIPEAVQGVLQQFRSVFDMPLPPSRGFEHAIVLKEGVASMSVRPYHYPQIQKAKIE</sequence>
<reference evidence="1 2" key="1">
    <citation type="journal article" date="2018" name="PLoS Genet.">
        <title>Population sequencing reveals clonal diversity and ancestral inbreeding in the grapevine cultivar Chardonnay.</title>
        <authorList>
            <person name="Roach M.J."/>
            <person name="Johnson D.L."/>
            <person name="Bohlmann J."/>
            <person name="van Vuuren H.J."/>
            <person name="Jones S.J."/>
            <person name="Pretorius I.S."/>
            <person name="Schmidt S.A."/>
            <person name="Borneman A.R."/>
        </authorList>
    </citation>
    <scope>NUCLEOTIDE SEQUENCE [LARGE SCALE GENOMIC DNA]</scope>
    <source>
        <strain evidence="2">cv. Chardonnay</strain>
        <tissue evidence="1">Leaf</tissue>
    </source>
</reference>
<dbReference type="EMBL" id="QGNW01001338">
    <property type="protein sequence ID" value="RVW44940.1"/>
    <property type="molecule type" value="Genomic_DNA"/>
</dbReference>
<comment type="caution">
    <text evidence="1">The sequence shown here is derived from an EMBL/GenBank/DDBJ whole genome shotgun (WGS) entry which is preliminary data.</text>
</comment>
<dbReference type="Proteomes" id="UP000288805">
    <property type="component" value="Unassembled WGS sequence"/>
</dbReference>
<dbReference type="AlphaFoldDB" id="A0A438EBQ4"/>
<name>A0A438EBQ4_VITVI</name>
<gene>
    <name evidence="1" type="ORF">CK203_077883</name>
</gene>
<proteinExistence type="predicted"/>
<evidence type="ECO:0000313" key="2">
    <source>
        <dbReference type="Proteomes" id="UP000288805"/>
    </source>
</evidence>
<accession>A0A438EBQ4</accession>
<protein>
    <submittedName>
        <fullName evidence="1">Uncharacterized protein</fullName>
    </submittedName>
</protein>
<organism evidence="1 2">
    <name type="scientific">Vitis vinifera</name>
    <name type="common">Grape</name>
    <dbReference type="NCBI Taxonomy" id="29760"/>
    <lineage>
        <taxon>Eukaryota</taxon>
        <taxon>Viridiplantae</taxon>
        <taxon>Streptophyta</taxon>
        <taxon>Embryophyta</taxon>
        <taxon>Tracheophyta</taxon>
        <taxon>Spermatophyta</taxon>
        <taxon>Magnoliopsida</taxon>
        <taxon>eudicotyledons</taxon>
        <taxon>Gunneridae</taxon>
        <taxon>Pentapetalae</taxon>
        <taxon>rosids</taxon>
        <taxon>Vitales</taxon>
        <taxon>Vitaceae</taxon>
        <taxon>Viteae</taxon>
        <taxon>Vitis</taxon>
    </lineage>
</organism>
<evidence type="ECO:0000313" key="1">
    <source>
        <dbReference type="EMBL" id="RVW44940.1"/>
    </source>
</evidence>